<proteinExistence type="predicted"/>
<dbReference type="InterPro" id="IPR053773">
    <property type="entry name" value="Vpar_1526-like"/>
</dbReference>
<dbReference type="STRING" id="1502745.SAMN02799620_05879"/>
<dbReference type="NCBIfam" id="NF045477">
    <property type="entry name" value="LPO_1073_dom"/>
    <property type="match status" value="1"/>
</dbReference>
<dbReference type="RefSeq" id="WP_328587186.1">
    <property type="nucleotide sequence ID" value="NZ_FMUB01000017.1"/>
</dbReference>
<reference evidence="2" key="1">
    <citation type="submission" date="2016-10" db="EMBL/GenBank/DDBJ databases">
        <authorList>
            <person name="Varghese N."/>
            <person name="Submissions S."/>
        </authorList>
    </citation>
    <scope>NUCLEOTIDE SEQUENCE [LARGE SCALE GENOMIC DNA]</scope>
    <source>
        <strain evidence="2">UNC267MFSha1.1M11</strain>
    </source>
</reference>
<protein>
    <submittedName>
        <fullName evidence="1">Uncharacterized protein</fullName>
    </submittedName>
</protein>
<sequence length="361" mass="40846">MTAGDKSTQIVNEGGGTFNIGTPITITEIRTIALDVAKSVFVDSIMFARELIDARTENITDEVIRKITEKDPNLYHRFKDPRFLSSLLSIQRSFAETGDEELGGILSGLLADLAAEPIRSRREIVLRQAMECAPRLTTKHLNALSVLLRIERIRYPFDRTVAIFISSLAGDLAPYFNAIPDDSFDYEYMGSTEAGTYLRMTSSNIFERVYYVNRNALYDPFTIEQYLDYLEKRALDINELKTCLNDVSRLLKIVPDDPQKRIKLDWADGERILSYGSEGTHTITLGEQYLQEFLLSISVSISKFEGAIREQQPELGEFLDTLQSSHAFNFQLSPVGIMLARHEIESRSPETAAQLDSLFDD</sequence>
<evidence type="ECO:0000313" key="2">
    <source>
        <dbReference type="Proteomes" id="UP000199707"/>
    </source>
</evidence>
<dbReference type="Proteomes" id="UP000199707">
    <property type="component" value="Unassembled WGS sequence"/>
</dbReference>
<evidence type="ECO:0000313" key="1">
    <source>
        <dbReference type="EMBL" id="SCX33260.1"/>
    </source>
</evidence>
<name>A0A1G4X047_9MYCO</name>
<accession>A0A1G4X047</accession>
<organism evidence="1 2">
    <name type="scientific">Mycolicibacterium fluoranthenivorans</name>
    <dbReference type="NCBI Taxonomy" id="258505"/>
    <lineage>
        <taxon>Bacteria</taxon>
        <taxon>Bacillati</taxon>
        <taxon>Actinomycetota</taxon>
        <taxon>Actinomycetes</taxon>
        <taxon>Mycobacteriales</taxon>
        <taxon>Mycobacteriaceae</taxon>
        <taxon>Mycolicibacterium</taxon>
    </lineage>
</organism>
<dbReference type="EMBL" id="FMUB01000017">
    <property type="protein sequence ID" value="SCX33260.1"/>
    <property type="molecule type" value="Genomic_DNA"/>
</dbReference>
<gene>
    <name evidence="1" type="ORF">SAMN02799620_05879</name>
</gene>
<dbReference type="AlphaFoldDB" id="A0A1G4X047"/>